<keyword evidence="1" id="KW-0812">Transmembrane</keyword>
<accession>A0A0G1PHH7</accession>
<dbReference type="Proteomes" id="UP000034705">
    <property type="component" value="Unassembled WGS sequence"/>
</dbReference>
<evidence type="ECO:0000313" key="3">
    <source>
        <dbReference type="Proteomes" id="UP000034705"/>
    </source>
</evidence>
<proteinExistence type="predicted"/>
<feature type="transmembrane region" description="Helical" evidence="1">
    <location>
        <begin position="264"/>
        <end position="291"/>
    </location>
</feature>
<gene>
    <name evidence="2" type="ORF">UX45_C0022G0007</name>
</gene>
<organism evidence="2 3">
    <name type="scientific">Candidatus Uhrbacteria bacterium GW2011_GWF2_46_218</name>
    <dbReference type="NCBI Taxonomy" id="1619001"/>
    <lineage>
        <taxon>Bacteria</taxon>
        <taxon>Candidatus Uhriibacteriota</taxon>
    </lineage>
</organism>
<reference evidence="2 3" key="1">
    <citation type="journal article" date="2015" name="Nature">
        <title>rRNA introns, odd ribosomes, and small enigmatic genomes across a large radiation of phyla.</title>
        <authorList>
            <person name="Brown C.T."/>
            <person name="Hug L.A."/>
            <person name="Thomas B.C."/>
            <person name="Sharon I."/>
            <person name="Castelle C.J."/>
            <person name="Singh A."/>
            <person name="Wilkins M.J."/>
            <person name="Williams K.H."/>
            <person name="Banfield J.F."/>
        </authorList>
    </citation>
    <scope>NUCLEOTIDE SEQUENCE [LARGE SCALE GENOMIC DNA]</scope>
</reference>
<dbReference type="AlphaFoldDB" id="A0A0G1PHH7"/>
<evidence type="ECO:0008006" key="4">
    <source>
        <dbReference type="Google" id="ProtNLM"/>
    </source>
</evidence>
<name>A0A0G1PHH7_9BACT</name>
<keyword evidence="1" id="KW-0472">Membrane</keyword>
<comment type="caution">
    <text evidence="2">The sequence shown here is derived from an EMBL/GenBank/DDBJ whole genome shotgun (WGS) entry which is preliminary data.</text>
</comment>
<evidence type="ECO:0000256" key="1">
    <source>
        <dbReference type="SAM" id="Phobius"/>
    </source>
</evidence>
<protein>
    <recommendedName>
        <fullName evidence="4">DUF916 domain-containing protein</fullName>
    </recommendedName>
</protein>
<sequence length="296" mass="32358">MLVSLAVLVPTRSFAFSVTPSIIDSSALRGETGRGEFTLINTASEEKIFYFDTLNFTSSETGSPVFSTDSSKGNLATWMSLPSSLSVAANSQSQISFSIVIPDDIPSGSYQSAITISEYPSEVVSVNGATVEAIVALLVFLTVEGETTAQIGLLDVFADFADRFVSLPTGTISYRLQNQGNIFLIPTGALIIQDFFGRILYQQTLNEKGSRILPATTRTFTESVLAPQSWKEFLMMQTRFWSVGPMTAEVTLVAEGQTVSTTFLFWYFPWQLGTVVLSSLLVIWLIGHFLLSKKKS</sequence>
<keyword evidence="1" id="KW-1133">Transmembrane helix</keyword>
<dbReference type="EMBL" id="LCMG01000022">
    <property type="protein sequence ID" value="KKU32226.1"/>
    <property type="molecule type" value="Genomic_DNA"/>
</dbReference>
<evidence type="ECO:0000313" key="2">
    <source>
        <dbReference type="EMBL" id="KKU32226.1"/>
    </source>
</evidence>